<feature type="transmembrane region" description="Helical" evidence="1">
    <location>
        <begin position="42"/>
        <end position="65"/>
    </location>
</feature>
<comment type="caution">
    <text evidence="2">The sequence shown here is derived from an EMBL/GenBank/DDBJ whole genome shotgun (WGS) entry which is preliminary data.</text>
</comment>
<reference evidence="2 3" key="1">
    <citation type="submission" date="2024-09" db="EMBL/GenBank/DDBJ databases">
        <authorList>
            <person name="Sun Q."/>
            <person name="Mori K."/>
        </authorList>
    </citation>
    <scope>NUCLEOTIDE SEQUENCE [LARGE SCALE GENOMIC DNA]</scope>
    <source>
        <strain evidence="2 3">CICC 10874</strain>
    </source>
</reference>
<feature type="transmembrane region" description="Helical" evidence="1">
    <location>
        <begin position="105"/>
        <end position="125"/>
    </location>
</feature>
<keyword evidence="1" id="KW-0812">Transmembrane</keyword>
<dbReference type="EMBL" id="JBHLSV010000005">
    <property type="protein sequence ID" value="MFC0673563.1"/>
    <property type="molecule type" value="Genomic_DNA"/>
</dbReference>
<evidence type="ECO:0000313" key="3">
    <source>
        <dbReference type="Proteomes" id="UP001589793"/>
    </source>
</evidence>
<protein>
    <submittedName>
        <fullName evidence="2">Uncharacterized protein</fullName>
    </submittedName>
</protein>
<feature type="transmembrane region" description="Helical" evidence="1">
    <location>
        <begin position="12"/>
        <end position="30"/>
    </location>
</feature>
<proteinExistence type="predicted"/>
<dbReference type="Proteomes" id="UP001589793">
    <property type="component" value="Unassembled WGS sequence"/>
</dbReference>
<accession>A0ABV6R9B4</accession>
<evidence type="ECO:0000313" key="2">
    <source>
        <dbReference type="EMBL" id="MFC0673563.1"/>
    </source>
</evidence>
<gene>
    <name evidence="2" type="ORF">ACFFF6_06295</name>
</gene>
<dbReference type="RefSeq" id="WP_376979220.1">
    <property type="nucleotide sequence ID" value="NZ_JBHLSV010000005.1"/>
</dbReference>
<sequence length="138" mass="14722">MIATYPPLRSWRAAQILGWLVGAGAGTWVLTAPPQSYQGIGLLLTLAWGGMLLLGSIVALAGILTRRYRIELPGLTMTLGGLGVYCYLSWEQTLTTAPGSGPRTLLLMLLIGVVASRVCILLHAAREARRLAAREPPA</sequence>
<keyword evidence="3" id="KW-1185">Reference proteome</keyword>
<keyword evidence="1" id="KW-0472">Membrane</keyword>
<keyword evidence="1" id="KW-1133">Transmembrane helix</keyword>
<name>A0ABV6R9B4_9MICO</name>
<evidence type="ECO:0000256" key="1">
    <source>
        <dbReference type="SAM" id="Phobius"/>
    </source>
</evidence>
<organism evidence="2 3">
    <name type="scientific">Brachybacterium hainanense</name>
    <dbReference type="NCBI Taxonomy" id="1541174"/>
    <lineage>
        <taxon>Bacteria</taxon>
        <taxon>Bacillati</taxon>
        <taxon>Actinomycetota</taxon>
        <taxon>Actinomycetes</taxon>
        <taxon>Micrococcales</taxon>
        <taxon>Dermabacteraceae</taxon>
        <taxon>Brachybacterium</taxon>
    </lineage>
</organism>
<feature type="transmembrane region" description="Helical" evidence="1">
    <location>
        <begin position="72"/>
        <end position="90"/>
    </location>
</feature>